<evidence type="ECO:0000256" key="1">
    <source>
        <dbReference type="SAM" id="MobiDB-lite"/>
    </source>
</evidence>
<accession>A0AAE0GZA0</accession>
<dbReference type="Proteomes" id="UP001190700">
    <property type="component" value="Unassembled WGS sequence"/>
</dbReference>
<keyword evidence="2" id="KW-1133">Transmembrane helix</keyword>
<evidence type="ECO:0000313" key="4">
    <source>
        <dbReference type="Proteomes" id="UP001190700"/>
    </source>
</evidence>
<keyword evidence="2" id="KW-0812">Transmembrane</keyword>
<proteinExistence type="predicted"/>
<protein>
    <submittedName>
        <fullName evidence="3">Uncharacterized protein</fullName>
    </submittedName>
</protein>
<organism evidence="3 4">
    <name type="scientific">Cymbomonas tetramitiformis</name>
    <dbReference type="NCBI Taxonomy" id="36881"/>
    <lineage>
        <taxon>Eukaryota</taxon>
        <taxon>Viridiplantae</taxon>
        <taxon>Chlorophyta</taxon>
        <taxon>Pyramimonadophyceae</taxon>
        <taxon>Pyramimonadales</taxon>
        <taxon>Pyramimonadaceae</taxon>
        <taxon>Cymbomonas</taxon>
    </lineage>
</organism>
<feature type="transmembrane region" description="Helical" evidence="2">
    <location>
        <begin position="106"/>
        <end position="128"/>
    </location>
</feature>
<evidence type="ECO:0000256" key="2">
    <source>
        <dbReference type="SAM" id="Phobius"/>
    </source>
</evidence>
<feature type="region of interest" description="Disordered" evidence="1">
    <location>
        <begin position="1"/>
        <end position="23"/>
    </location>
</feature>
<feature type="transmembrane region" description="Helical" evidence="2">
    <location>
        <begin position="162"/>
        <end position="183"/>
    </location>
</feature>
<gene>
    <name evidence="3" type="ORF">CYMTET_5587</name>
</gene>
<keyword evidence="2" id="KW-0472">Membrane</keyword>
<sequence>MAPKQSTLAGASGSGSGAAAEGLVSPRASDGGKLLYAVRGGSHQGVYDRWHMALDAGFKYKQGVGNGASFSKSERDIAEKWASDLSKMQPEAKAAQLQKIIKDQHILIRLLVVVIIFTVVFFIVHFFVECIGHWYGCSEKIMKTHPVCLGNMKVDLFMSENAALLQTLVFTEMLAVMAAFFVWRVGCIS</sequence>
<evidence type="ECO:0000313" key="3">
    <source>
        <dbReference type="EMBL" id="KAK3286871.1"/>
    </source>
</evidence>
<dbReference type="EMBL" id="LGRX02001102">
    <property type="protein sequence ID" value="KAK3286871.1"/>
    <property type="molecule type" value="Genomic_DNA"/>
</dbReference>
<keyword evidence="4" id="KW-1185">Reference proteome</keyword>
<dbReference type="AlphaFoldDB" id="A0AAE0GZA0"/>
<reference evidence="3 4" key="1">
    <citation type="journal article" date="2015" name="Genome Biol. Evol.">
        <title>Comparative Genomics of a Bacterivorous Green Alga Reveals Evolutionary Causalities and Consequences of Phago-Mixotrophic Mode of Nutrition.</title>
        <authorList>
            <person name="Burns J.A."/>
            <person name="Paasch A."/>
            <person name="Narechania A."/>
            <person name="Kim E."/>
        </authorList>
    </citation>
    <scope>NUCLEOTIDE SEQUENCE [LARGE SCALE GENOMIC DNA]</scope>
    <source>
        <strain evidence="3 4">PLY_AMNH</strain>
    </source>
</reference>
<name>A0AAE0GZA0_9CHLO</name>
<comment type="caution">
    <text evidence="3">The sequence shown here is derived from an EMBL/GenBank/DDBJ whole genome shotgun (WGS) entry which is preliminary data.</text>
</comment>